<dbReference type="OrthoDB" id="129605at2759"/>
<feature type="compositionally biased region" description="Low complexity" evidence="1">
    <location>
        <begin position="327"/>
        <end position="340"/>
    </location>
</feature>
<proteinExistence type="predicted"/>
<feature type="region of interest" description="Disordered" evidence="1">
    <location>
        <begin position="264"/>
        <end position="376"/>
    </location>
</feature>
<dbReference type="EMBL" id="JAENGZ010000033">
    <property type="protein sequence ID" value="KAG6972578.1"/>
    <property type="molecule type" value="Genomic_DNA"/>
</dbReference>
<evidence type="ECO:0000313" key="3">
    <source>
        <dbReference type="Proteomes" id="UP000688947"/>
    </source>
</evidence>
<dbReference type="AlphaFoldDB" id="A0A8T1UZX8"/>
<dbReference type="VEuPathDB" id="FungiDB:PC110_g5106"/>
<reference evidence="2" key="1">
    <citation type="submission" date="2021-01" db="EMBL/GenBank/DDBJ databases">
        <title>Phytophthora aleatoria, a newly-described species from Pinus radiata is distinct from Phytophthora cactorum isolates based on comparative genomics.</title>
        <authorList>
            <person name="Mcdougal R."/>
            <person name="Panda P."/>
            <person name="Williams N."/>
            <person name="Studholme D.J."/>
        </authorList>
    </citation>
    <scope>NUCLEOTIDE SEQUENCE</scope>
    <source>
        <strain evidence="2">NZFS 3830</strain>
    </source>
</reference>
<feature type="region of interest" description="Disordered" evidence="1">
    <location>
        <begin position="58"/>
        <end position="86"/>
    </location>
</feature>
<feature type="compositionally biased region" description="Low complexity" evidence="1">
    <location>
        <begin position="274"/>
        <end position="304"/>
    </location>
</feature>
<organism evidence="2 3">
    <name type="scientific">Phytophthora cactorum</name>
    <dbReference type="NCBI Taxonomy" id="29920"/>
    <lineage>
        <taxon>Eukaryota</taxon>
        <taxon>Sar</taxon>
        <taxon>Stramenopiles</taxon>
        <taxon>Oomycota</taxon>
        <taxon>Peronosporomycetes</taxon>
        <taxon>Peronosporales</taxon>
        <taxon>Peronosporaceae</taxon>
        <taxon>Phytophthora</taxon>
    </lineage>
</organism>
<accession>A0A8T1UZX8</accession>
<gene>
    <name evidence="2" type="ORF">JG687_00001416</name>
</gene>
<feature type="region of interest" description="Disordered" evidence="1">
    <location>
        <begin position="109"/>
        <end position="153"/>
    </location>
</feature>
<sequence>MVSSRRVASPTSSLSSYGSSCEYQQACKTTLADGHKDLEQLSVDDDREVARRVLADLEELYFDEDSDGGSGDEDNSRGKRNAGGMTLEELTVAVNAAIEYHRPAKAVVEQPAIAPKSKEDDNLSQYSKDHRPRSRRRHQRKDPPTMSSPTGDSVLELFQDMLERKEKHFHALRAESVNAVAKDNQSRETVTSRTVKVDQQQQTTAYVRDQATETEEYSHRRSLDAEFGVAEFDIPPLSLLSSVHMRPIEVGPMLADLTHIQERHRLSSRPHPASESSWGSSSSSSATNSSFQSSFSSEHSSRSSTIKCVSSRHCHNSTKSSSKARRTSPPSNKSSSSSNHSSRKSQHHAEGEPAIETIEPTDVQSALAQKDQPEEGFQTAVSHLPVDQSQVPSSPELVEWELDLSNFAF</sequence>
<feature type="compositionally biased region" description="Basic residues" evidence="1">
    <location>
        <begin position="310"/>
        <end position="326"/>
    </location>
</feature>
<feature type="compositionally biased region" description="Basic residues" evidence="1">
    <location>
        <begin position="130"/>
        <end position="140"/>
    </location>
</feature>
<protein>
    <submittedName>
        <fullName evidence="2">Uncharacterized protein</fullName>
    </submittedName>
</protein>
<feature type="compositionally biased region" description="Low complexity" evidence="1">
    <location>
        <begin position="9"/>
        <end position="20"/>
    </location>
</feature>
<feature type="region of interest" description="Disordered" evidence="1">
    <location>
        <begin position="1"/>
        <end position="20"/>
    </location>
</feature>
<evidence type="ECO:0000256" key="1">
    <source>
        <dbReference type="SAM" id="MobiDB-lite"/>
    </source>
</evidence>
<dbReference type="Proteomes" id="UP000688947">
    <property type="component" value="Unassembled WGS sequence"/>
</dbReference>
<feature type="compositionally biased region" description="Acidic residues" evidence="1">
    <location>
        <begin position="58"/>
        <end position="73"/>
    </location>
</feature>
<name>A0A8T1UZX8_9STRA</name>
<comment type="caution">
    <text evidence="2">The sequence shown here is derived from an EMBL/GenBank/DDBJ whole genome shotgun (WGS) entry which is preliminary data.</text>
</comment>
<evidence type="ECO:0000313" key="2">
    <source>
        <dbReference type="EMBL" id="KAG6972578.1"/>
    </source>
</evidence>